<dbReference type="PANTHER" id="PTHR47495">
    <property type="entry name" value="ALDEHYDE DEHYDROGENASE"/>
    <property type="match status" value="1"/>
</dbReference>
<dbReference type="EMBL" id="JRQD01000003">
    <property type="protein sequence ID" value="KGM06750.1"/>
    <property type="molecule type" value="Genomic_DNA"/>
</dbReference>
<dbReference type="InterPro" id="IPR006311">
    <property type="entry name" value="TAT_signal"/>
</dbReference>
<keyword evidence="1" id="KW-0732">Signal</keyword>
<sequence>MKDNIANISRRNFVKGFALSGLVLAVGLPGISAAEEAKKYGRDGMPHGWVDNPLVFVSIAEDGTVTIVAHRSEMGQGVRTSLPMVVADEMEADWAQVKVVQAYGDEEKFGNQDTDGSRSVRHFFMPMRNVGAAARMMLETAAAALWSVPVSEVKAMNHKVVHEATGRTVGFGELAQSASKLPVPERESLIYKDASDFRYIGKSDMKLADGEVIATGQTEYGMDIRLENMVYAVVAHPPAYGETLASYDDKETLKVPGVIKTLTLPSSAPPAVFNPLGGVVVVAENTWAAIQGREKLKIEWNSGPNSDYESAAFRKKMQTSANQKGGKVLRQLGDSYQVLEDAEATISADYYIPHLAQAPMEPPVATAYFNGDSCELWAPTQAPQASRDTVAKWLELKPEQVKVNVTLLGGGFGRKSKPDFLVEAALTSKALGGKPVKLVWTREDDIQHSYFHTVSYEHLQAAFDENGKTQAWLHRTVAPSISSTFDASSVHQMPIEIGMGVVNIPFSIPNIQLENPAAENHTRIGWFRSVSNIPHAFAVQSFISEMAHQQNRDHKALLLELIGDDREIDPRTLRDEWNYGESPEQYPLNTGRLRRVIEHVTETANWGKSLPEGQGQGLAAHYSFVTYVAAVVEVKVSDDGELSVPKVDISVDCGPQVNPERIRSQIEGACIMGISLAMLGEISFKDGVAVQNNFDGYQVSRMNEAPAEINVHLMPANSYDDPLGGVGEPGMPPIAPALCNAIFAATKKRIRNLPIRYQLEA</sequence>
<evidence type="ECO:0000259" key="2">
    <source>
        <dbReference type="SMART" id="SM01008"/>
    </source>
</evidence>
<dbReference type="InterPro" id="IPR052516">
    <property type="entry name" value="N-heterocyclic_Hydroxylase"/>
</dbReference>
<dbReference type="PROSITE" id="PS51318">
    <property type="entry name" value="TAT"/>
    <property type="match status" value="1"/>
</dbReference>
<dbReference type="PANTHER" id="PTHR47495:SF3">
    <property type="entry name" value="BLR6219 PROTEIN"/>
    <property type="match status" value="1"/>
</dbReference>
<dbReference type="InterPro" id="IPR037165">
    <property type="entry name" value="AldOxase/xan_DH_Mopterin-bd_sf"/>
</dbReference>
<dbReference type="RefSeq" id="WP_036313300.1">
    <property type="nucleotide sequence ID" value="NZ_JRQD01000003.1"/>
</dbReference>
<dbReference type="PIRSF" id="PIRSF036389">
    <property type="entry name" value="IOR_B"/>
    <property type="match status" value="1"/>
</dbReference>
<dbReference type="EC" id="1.3.99.16" evidence="3"/>
<keyword evidence="3" id="KW-0560">Oxidoreductase</keyword>
<dbReference type="GO" id="GO:0047121">
    <property type="term" value="F:isoquinoline 1-oxidoreductase activity"/>
    <property type="evidence" value="ECO:0007669"/>
    <property type="project" value="UniProtKB-EC"/>
</dbReference>
<reference evidence="3 4" key="1">
    <citation type="submission" date="2014-09" db="EMBL/GenBank/DDBJ databases">
        <authorList>
            <person name="Grob C."/>
            <person name="Taubert M."/>
            <person name="Howat A.M."/>
            <person name="Burns O.J."/>
            <person name="Dixon J.L."/>
            <person name="Chen Y."/>
            <person name="Murrell J.C."/>
        </authorList>
    </citation>
    <scope>NUCLEOTIDE SEQUENCE [LARGE SCALE GENOMIC DNA]</scope>
    <source>
        <strain evidence="3">L4</strain>
    </source>
</reference>
<evidence type="ECO:0000256" key="1">
    <source>
        <dbReference type="ARBA" id="ARBA00022729"/>
    </source>
</evidence>
<dbReference type="InterPro" id="IPR008274">
    <property type="entry name" value="AldOxase/xan_DH_MoCoBD1"/>
</dbReference>
<dbReference type="Gene3D" id="3.30.365.10">
    <property type="entry name" value="Aldehyde oxidase/xanthine dehydrogenase, molybdopterin binding domain"/>
    <property type="match status" value="4"/>
</dbReference>
<evidence type="ECO:0000313" key="3">
    <source>
        <dbReference type="EMBL" id="KGM06750.1"/>
    </source>
</evidence>
<dbReference type="Pfam" id="PF20256">
    <property type="entry name" value="MoCoBD_2"/>
    <property type="match status" value="2"/>
</dbReference>
<dbReference type="Proteomes" id="UP000029999">
    <property type="component" value="Unassembled WGS sequence"/>
</dbReference>
<dbReference type="Gene3D" id="3.90.1170.50">
    <property type="entry name" value="Aldehyde oxidase/xanthine dehydrogenase, a/b hammerhead"/>
    <property type="match status" value="1"/>
</dbReference>
<accession>A0A0A0BFY4</accession>
<dbReference type="InterPro" id="IPR019546">
    <property type="entry name" value="TAT_signal_bac_arc"/>
</dbReference>
<dbReference type="STRING" id="392484.LP43_1242"/>
<comment type="caution">
    <text evidence="3">The sequence shown here is derived from an EMBL/GenBank/DDBJ whole genome shotgun (WGS) entry which is preliminary data.</text>
</comment>
<feature type="domain" description="Aldehyde oxidase/xanthine dehydrogenase a/b hammerhead" evidence="2">
    <location>
        <begin position="215"/>
        <end position="304"/>
    </location>
</feature>
<dbReference type="InterPro" id="IPR046867">
    <property type="entry name" value="AldOxase/xan_DH_MoCoBD2"/>
</dbReference>
<dbReference type="SUPFAM" id="SSF56003">
    <property type="entry name" value="Molybdenum cofactor-binding domain"/>
    <property type="match status" value="2"/>
</dbReference>
<evidence type="ECO:0000313" key="4">
    <source>
        <dbReference type="Proteomes" id="UP000029999"/>
    </source>
</evidence>
<proteinExistence type="predicted"/>
<protein>
    <submittedName>
        <fullName evidence="3">Isoquinoline 1-oxidoreductase beta subunit</fullName>
        <ecNumber evidence="3">1.3.99.16</ecNumber>
    </submittedName>
</protein>
<dbReference type="InterPro" id="IPR000674">
    <property type="entry name" value="Ald_Oxase/Xan_DH_a/b"/>
</dbReference>
<name>A0A0A0BFY4_9GAMM</name>
<dbReference type="NCBIfam" id="TIGR01409">
    <property type="entry name" value="TAT_signal_seq"/>
    <property type="match status" value="1"/>
</dbReference>
<gene>
    <name evidence="3" type="ORF">LP43_1242</name>
</gene>
<dbReference type="AlphaFoldDB" id="A0A0A0BFY4"/>
<dbReference type="SMART" id="SM01008">
    <property type="entry name" value="Ald_Xan_dh_C"/>
    <property type="match status" value="1"/>
</dbReference>
<dbReference type="Pfam" id="PF02738">
    <property type="entry name" value="MoCoBD_1"/>
    <property type="match status" value="1"/>
</dbReference>
<organism evidence="3 4">
    <name type="scientific">Methylophaga thiooxydans</name>
    <dbReference type="NCBI Taxonomy" id="392484"/>
    <lineage>
        <taxon>Bacteria</taxon>
        <taxon>Pseudomonadati</taxon>
        <taxon>Pseudomonadota</taxon>
        <taxon>Gammaproteobacteria</taxon>
        <taxon>Thiotrichales</taxon>
        <taxon>Piscirickettsiaceae</taxon>
        <taxon>Methylophaga</taxon>
    </lineage>
</organism>
<dbReference type="InterPro" id="IPR012368">
    <property type="entry name" value="OxRdtase_Mopterin-bd_su_IorB"/>
</dbReference>